<dbReference type="InterPro" id="IPR050452">
    <property type="entry name" value="Metacaspase"/>
</dbReference>
<organism evidence="3 4">
    <name type="scientific">Cyclocybe aegerita</name>
    <name type="common">Black poplar mushroom</name>
    <name type="synonym">Agrocybe aegerita</name>
    <dbReference type="NCBI Taxonomy" id="1973307"/>
    <lineage>
        <taxon>Eukaryota</taxon>
        <taxon>Fungi</taxon>
        <taxon>Dikarya</taxon>
        <taxon>Basidiomycota</taxon>
        <taxon>Agaricomycotina</taxon>
        <taxon>Agaricomycetes</taxon>
        <taxon>Agaricomycetidae</taxon>
        <taxon>Agaricales</taxon>
        <taxon>Agaricineae</taxon>
        <taxon>Bolbitiaceae</taxon>
        <taxon>Cyclocybe</taxon>
    </lineage>
</organism>
<dbReference type="Gene3D" id="3.40.50.12660">
    <property type="match status" value="1"/>
</dbReference>
<sequence>MIGYLKWALSPLALALTLLVDRHFRTSVTSEMITEIPRNNSAAMYKDLDGGTSPLAQSSSFAIPTATCPKTRTFSLRRTMRIYYGKIDFSPYAVNELFVLVFPADFLLKDAVCAYWQWTKDGRGNPKVNYTQSSVITGVNTGDSDGALRLAFIFENFYSFDATVSNDASTLQVTMSDPAGAKSGVMTLRQSYFDRNKISVSKIFAGKISWSYYLSDEMIIAALPNGSVVNDGDQICLYFQWTKDASGVYKSNNSVVNKLYSVANLSDGQSTMQFLSNDQYYTWSGTLSADGDTLTLEMQDPSKNAGRSTLERVGPMTKASRKALIVRYDTGTDSGIFDVQKLLTNTLGLDRKSVTMLYYNTEPKNSDRTCTSGQKPPTATRFKEEFKNLLRNAVRGDVRFLYVDAHGSPRDAGDSSGEKDRVDEGWKLAKDDNGRQAEVVYDNWLTTVIKSMLGPGVNLTILTSSCLGGGMLDTHNGTPGVLLAGCHETQTNVKAFKGKDPWTAAIIHVVAGHQKKKRNLPTYAQLYTSAKKYIISLMQNGYIGGKLYLGPSKDETNPEPYRSSDGSSHQDPQLVFCQDYINVDVDRFLAPFAEWETQTASMNLGPAVRFPKNEL</sequence>
<feature type="chain" id="PRO_5035756346" evidence="2">
    <location>
        <begin position="16"/>
        <end position="615"/>
    </location>
</feature>
<reference evidence="3 4" key="1">
    <citation type="submission" date="2020-01" db="EMBL/GenBank/DDBJ databases">
        <authorList>
            <person name="Gupta K D."/>
        </authorList>
    </citation>
    <scope>NUCLEOTIDE SEQUENCE [LARGE SCALE GENOMIC DNA]</scope>
</reference>
<dbReference type="AlphaFoldDB" id="A0A8S0VWD3"/>
<gene>
    <name evidence="3" type="ORF">AAE3_LOCUS7032</name>
</gene>
<comment type="caution">
    <text evidence="3">The sequence shown here is derived from an EMBL/GenBank/DDBJ whole genome shotgun (WGS) entry which is preliminary data.</text>
</comment>
<protein>
    <submittedName>
        <fullName evidence="3">Uncharacterized protein</fullName>
    </submittedName>
</protein>
<dbReference type="Proteomes" id="UP000467700">
    <property type="component" value="Unassembled WGS sequence"/>
</dbReference>
<dbReference type="EMBL" id="CACVBS010000046">
    <property type="protein sequence ID" value="CAA7264984.1"/>
    <property type="molecule type" value="Genomic_DNA"/>
</dbReference>
<keyword evidence="4" id="KW-1185">Reference proteome</keyword>
<feature type="signal peptide" evidence="2">
    <location>
        <begin position="1"/>
        <end position="15"/>
    </location>
</feature>
<proteinExistence type="inferred from homology"/>
<evidence type="ECO:0000313" key="3">
    <source>
        <dbReference type="EMBL" id="CAA7264984.1"/>
    </source>
</evidence>
<name>A0A8S0VWD3_CYCAE</name>
<evidence type="ECO:0000256" key="2">
    <source>
        <dbReference type="SAM" id="SignalP"/>
    </source>
</evidence>
<keyword evidence="2" id="KW-0732">Signal</keyword>
<comment type="similarity">
    <text evidence="1">Belongs to the peptidase C14B family.</text>
</comment>
<evidence type="ECO:0000256" key="1">
    <source>
        <dbReference type="ARBA" id="ARBA00009005"/>
    </source>
</evidence>
<dbReference type="PANTHER" id="PTHR48104:SF30">
    <property type="entry name" value="METACASPASE-1"/>
    <property type="match status" value="1"/>
</dbReference>
<dbReference type="GO" id="GO:0005737">
    <property type="term" value="C:cytoplasm"/>
    <property type="evidence" value="ECO:0007669"/>
    <property type="project" value="TreeGrafter"/>
</dbReference>
<accession>A0A8S0VWD3</accession>
<dbReference type="OrthoDB" id="2727133at2759"/>
<dbReference type="PANTHER" id="PTHR48104">
    <property type="entry name" value="METACASPASE-4"/>
    <property type="match status" value="1"/>
</dbReference>
<dbReference type="GO" id="GO:0004197">
    <property type="term" value="F:cysteine-type endopeptidase activity"/>
    <property type="evidence" value="ECO:0007669"/>
    <property type="project" value="TreeGrafter"/>
</dbReference>
<dbReference type="GO" id="GO:0006508">
    <property type="term" value="P:proteolysis"/>
    <property type="evidence" value="ECO:0007669"/>
    <property type="project" value="TreeGrafter"/>
</dbReference>
<evidence type="ECO:0000313" key="4">
    <source>
        <dbReference type="Proteomes" id="UP000467700"/>
    </source>
</evidence>